<comment type="caution">
    <text evidence="2">The sequence shown here is derived from an EMBL/GenBank/DDBJ whole genome shotgun (WGS) entry which is preliminary data.</text>
</comment>
<name>A0A852X9L4_9MICO</name>
<feature type="transmembrane region" description="Helical" evidence="1">
    <location>
        <begin position="94"/>
        <end position="116"/>
    </location>
</feature>
<accession>A0A852X9L4</accession>
<dbReference type="EMBL" id="JACBZX010000001">
    <property type="protein sequence ID" value="NYG37433.1"/>
    <property type="molecule type" value="Genomic_DNA"/>
</dbReference>
<reference evidence="2 3" key="1">
    <citation type="submission" date="2020-07" db="EMBL/GenBank/DDBJ databases">
        <title>Sequencing the genomes of 1000 actinobacteria strains.</title>
        <authorList>
            <person name="Klenk H.-P."/>
        </authorList>
    </citation>
    <scope>NUCLEOTIDE SEQUENCE [LARGE SCALE GENOMIC DNA]</scope>
    <source>
        <strain evidence="2 3">DSM 24723</strain>
    </source>
</reference>
<protein>
    <recommendedName>
        <fullName evidence="4">DUF2752 domain-containing protein</fullName>
    </recommendedName>
</protein>
<dbReference type="Proteomes" id="UP000592181">
    <property type="component" value="Unassembled WGS sequence"/>
</dbReference>
<evidence type="ECO:0000256" key="1">
    <source>
        <dbReference type="SAM" id="Phobius"/>
    </source>
</evidence>
<gene>
    <name evidence="2" type="ORF">BJY28_001902</name>
</gene>
<dbReference type="RefSeq" id="WP_179462798.1">
    <property type="nucleotide sequence ID" value="NZ_JACBZX010000001.1"/>
</dbReference>
<dbReference type="Pfam" id="PF10825">
    <property type="entry name" value="DUF2752"/>
    <property type="match status" value="1"/>
</dbReference>
<proteinExistence type="predicted"/>
<sequence length="166" mass="17667">MSNPVPQQGYLAQAPVPPPADQGRAYSLPSRIVTLALAAVGSIGLVIAALWPVSSVDNGQSTCLLQMTTGLPCPGCGMTRSWVHLAHGDISGAFAYNAFGPLVMAATVAVVGYTAWALLRRRPPERFFDLIRPRPVLVLVGAWLAYSTWRIVSLSLGYDTFALVVS</sequence>
<feature type="transmembrane region" description="Helical" evidence="1">
    <location>
        <begin position="32"/>
        <end position="51"/>
    </location>
</feature>
<keyword evidence="1" id="KW-1133">Transmembrane helix</keyword>
<keyword evidence="1" id="KW-0812">Transmembrane</keyword>
<evidence type="ECO:0000313" key="3">
    <source>
        <dbReference type="Proteomes" id="UP000592181"/>
    </source>
</evidence>
<feature type="transmembrane region" description="Helical" evidence="1">
    <location>
        <begin position="136"/>
        <end position="158"/>
    </location>
</feature>
<dbReference type="AlphaFoldDB" id="A0A852X9L4"/>
<keyword evidence="1" id="KW-0472">Membrane</keyword>
<organism evidence="2 3">
    <name type="scientific">Janibacter alkaliphilus</name>
    <dbReference type="NCBI Taxonomy" id="1069963"/>
    <lineage>
        <taxon>Bacteria</taxon>
        <taxon>Bacillati</taxon>
        <taxon>Actinomycetota</taxon>
        <taxon>Actinomycetes</taxon>
        <taxon>Micrococcales</taxon>
        <taxon>Intrasporangiaceae</taxon>
        <taxon>Janibacter</taxon>
    </lineage>
</organism>
<dbReference type="InterPro" id="IPR021215">
    <property type="entry name" value="DUF2752"/>
</dbReference>
<evidence type="ECO:0008006" key="4">
    <source>
        <dbReference type="Google" id="ProtNLM"/>
    </source>
</evidence>
<keyword evidence="3" id="KW-1185">Reference proteome</keyword>
<evidence type="ECO:0000313" key="2">
    <source>
        <dbReference type="EMBL" id="NYG37433.1"/>
    </source>
</evidence>